<dbReference type="RefSeq" id="WP_218592067.1">
    <property type="nucleotide sequence ID" value="NZ_JADQDE010000133.1"/>
</dbReference>
<feature type="compositionally biased region" description="Acidic residues" evidence="5">
    <location>
        <begin position="393"/>
        <end position="403"/>
    </location>
</feature>
<reference evidence="7 8" key="1">
    <citation type="submission" date="2020-11" db="EMBL/GenBank/DDBJ databases">
        <title>Pseudonocardia abyssalis sp. nov. and Pseudonocardia oceani sp. nov., description and phylogenomic analysis of two novel actinomycetes isolated from the deep Southern Ocean.</title>
        <authorList>
            <person name="Parra J."/>
        </authorList>
    </citation>
    <scope>NUCLEOTIDE SEQUENCE [LARGE SCALE GENOMIC DNA]</scope>
    <source>
        <strain evidence="8">KRD185</strain>
    </source>
</reference>
<accession>A0ABS6UA79</accession>
<dbReference type="InterPro" id="IPR029767">
    <property type="entry name" value="WecB-like"/>
</dbReference>
<evidence type="ECO:0000256" key="3">
    <source>
        <dbReference type="ARBA" id="ARBA00038858"/>
    </source>
</evidence>
<gene>
    <name evidence="7" type="ORF">I4I82_15865</name>
</gene>
<comment type="caution">
    <text evidence="7">The sequence shown here is derived from an EMBL/GenBank/DDBJ whole genome shotgun (WGS) entry which is preliminary data.</text>
</comment>
<feature type="domain" description="UDP-N-acetylglucosamine 2-epimerase" evidence="6">
    <location>
        <begin position="42"/>
        <end position="303"/>
    </location>
</feature>
<dbReference type="EC" id="5.1.3.14" evidence="3"/>
<evidence type="ECO:0000256" key="4">
    <source>
        <dbReference type="RuleBase" id="RU003513"/>
    </source>
</evidence>
<dbReference type="Pfam" id="PF02350">
    <property type="entry name" value="Epimerase_2"/>
    <property type="match status" value="1"/>
</dbReference>
<comment type="similarity">
    <text evidence="2 4">Belongs to the UDP-N-acetylglucosamine 2-epimerase family.</text>
</comment>
<evidence type="ECO:0000313" key="7">
    <source>
        <dbReference type="EMBL" id="MBW0129145.1"/>
    </source>
</evidence>
<dbReference type="Proteomes" id="UP000694300">
    <property type="component" value="Unassembled WGS sequence"/>
</dbReference>
<dbReference type="PANTHER" id="PTHR43174">
    <property type="entry name" value="UDP-N-ACETYLGLUCOSAMINE 2-EPIMERASE"/>
    <property type="match status" value="1"/>
</dbReference>
<evidence type="ECO:0000256" key="2">
    <source>
        <dbReference type="ARBA" id="ARBA00038209"/>
    </source>
</evidence>
<dbReference type="InterPro" id="IPR003331">
    <property type="entry name" value="UDP_GlcNAc_Epimerase_2_dom"/>
</dbReference>
<dbReference type="EMBL" id="JADQDF010000001">
    <property type="protein sequence ID" value="MBW0129145.1"/>
    <property type="molecule type" value="Genomic_DNA"/>
</dbReference>
<organism evidence="7 8">
    <name type="scientific">Pseudonocardia oceani</name>
    <dbReference type="NCBI Taxonomy" id="2792013"/>
    <lineage>
        <taxon>Bacteria</taxon>
        <taxon>Bacillati</taxon>
        <taxon>Actinomycetota</taxon>
        <taxon>Actinomycetes</taxon>
        <taxon>Pseudonocardiales</taxon>
        <taxon>Pseudonocardiaceae</taxon>
        <taxon>Pseudonocardia</taxon>
    </lineage>
</organism>
<evidence type="ECO:0000256" key="1">
    <source>
        <dbReference type="ARBA" id="ARBA00023235"/>
    </source>
</evidence>
<dbReference type="PANTHER" id="PTHR43174:SF2">
    <property type="entry name" value="UDP-N-ACETYLGLUCOSAMINE 2-EPIMERASE"/>
    <property type="match status" value="1"/>
</dbReference>
<proteinExistence type="inferred from homology"/>
<sequence length="410" mass="42361">MTQMEPPLGSLPVQDHDHDVLLIAGSRPEVARLAPVATAFNDADRIRALTVATGADPMGVHEAFEALGVPADVTLLLREPPGTHPAAIGAMLMTRIDALLVDLDPSAVMVYGGGMTAAMAAQVAFWRQIPVVHLQAGVASDDLLCPFPQEANRRIIGQLASLFLTTGGAALGSPIGPNAIPVGDTMAANPQPADLRFARLVRRVRAGESKLVLVGLDRADSLGVLAGLPDLLERESDVEIVVYGELAAHGAAAPLAQHDRALVARTLPLAELVGLIAAATVLVSDDPELVTDAPGLGTPAVLVDGPHIAQPGDSIRSILSPRVMTTVRQVLAVAPKAVDEPSDGKEAVRVEQAVAWMFGLTPSPVLADPVLPEQSPAPAVEATPAVAAKVGEDVDESADDTADEPSTTEA</sequence>
<keyword evidence="1 4" id="KW-0413">Isomerase</keyword>
<evidence type="ECO:0000259" key="6">
    <source>
        <dbReference type="Pfam" id="PF02350"/>
    </source>
</evidence>
<name>A0ABS6UA79_9PSEU</name>
<evidence type="ECO:0000313" key="8">
    <source>
        <dbReference type="Proteomes" id="UP000694300"/>
    </source>
</evidence>
<protein>
    <recommendedName>
        <fullName evidence="3">UDP-N-acetylglucosamine 2-epimerase (non-hydrolyzing)</fullName>
        <ecNumber evidence="3">5.1.3.14</ecNumber>
    </recommendedName>
</protein>
<keyword evidence="8" id="KW-1185">Reference proteome</keyword>
<feature type="region of interest" description="Disordered" evidence="5">
    <location>
        <begin position="370"/>
        <end position="410"/>
    </location>
</feature>
<feature type="compositionally biased region" description="Low complexity" evidence="5">
    <location>
        <begin position="376"/>
        <end position="389"/>
    </location>
</feature>
<evidence type="ECO:0000256" key="5">
    <source>
        <dbReference type="SAM" id="MobiDB-lite"/>
    </source>
</evidence>